<dbReference type="GO" id="GO:0004045">
    <property type="term" value="F:peptidyl-tRNA hydrolase activity"/>
    <property type="evidence" value="ECO:0007669"/>
    <property type="project" value="UniProtKB-UniRule"/>
</dbReference>
<feature type="binding site" evidence="8">
    <location>
        <position position="66"/>
    </location>
    <ligand>
        <name>tRNA</name>
        <dbReference type="ChEBI" id="CHEBI:17843"/>
    </ligand>
</feature>
<dbReference type="NCBIfam" id="TIGR00447">
    <property type="entry name" value="pth"/>
    <property type="match status" value="1"/>
</dbReference>
<feature type="binding site" evidence="8">
    <location>
        <position position="14"/>
    </location>
    <ligand>
        <name>tRNA</name>
        <dbReference type="ChEBI" id="CHEBI:17843"/>
    </ligand>
</feature>
<dbReference type="InterPro" id="IPR036416">
    <property type="entry name" value="Pept_tRNA_hydro_sf"/>
</dbReference>
<evidence type="ECO:0000256" key="1">
    <source>
        <dbReference type="ARBA" id="ARBA00013260"/>
    </source>
</evidence>
<sequence>MYLVVGLGNPGKEYVATRHNLGFMVIEELLARHGHPNKKDKHQALIAEVEIARHKVILAQPQTFMNNSGLSVAAILHWYKITSRNLLVLYDDVDLEVGAIRLREKGAAGGHHGMESVIAAVGTTDFPRVRVGIGRPTLMGDVSDYVLQPIPSGQSELLNQAVIRAAEATEAIITGGVSKAMNSFNA</sequence>
<comment type="function">
    <text evidence="8">Hydrolyzes ribosome-free peptidyl-tRNAs (with 1 or more amino acids incorporated), which drop off the ribosome during protein synthesis, or as a result of ribosome stalling.</text>
</comment>
<evidence type="ECO:0000256" key="8">
    <source>
        <dbReference type="HAMAP-Rule" id="MF_00083"/>
    </source>
</evidence>
<evidence type="ECO:0000256" key="6">
    <source>
        <dbReference type="ARBA" id="ARBA00048707"/>
    </source>
</evidence>
<comment type="caution">
    <text evidence="8">Lacks conserved residue(s) required for the propagation of feature annotation.</text>
</comment>
<evidence type="ECO:0000313" key="11">
    <source>
        <dbReference type="EMBL" id="OGC33709.1"/>
    </source>
</evidence>
<comment type="subcellular location">
    <subcellularLocation>
        <location evidence="8">Cytoplasm</location>
    </subcellularLocation>
</comment>
<dbReference type="STRING" id="1802583.A2311_01950"/>
<dbReference type="Gene3D" id="3.40.50.1470">
    <property type="entry name" value="Peptidyl-tRNA hydrolase"/>
    <property type="match status" value="1"/>
</dbReference>
<evidence type="ECO:0000256" key="10">
    <source>
        <dbReference type="RuleBase" id="RU004320"/>
    </source>
</evidence>
<dbReference type="PANTHER" id="PTHR17224:SF1">
    <property type="entry name" value="PEPTIDYL-TRNA HYDROLASE"/>
    <property type="match status" value="1"/>
</dbReference>
<dbReference type="GO" id="GO:0006515">
    <property type="term" value="P:protein quality control for misfolded or incompletely synthesized proteins"/>
    <property type="evidence" value="ECO:0007669"/>
    <property type="project" value="UniProtKB-UniRule"/>
</dbReference>
<dbReference type="InterPro" id="IPR001328">
    <property type="entry name" value="Pept_tRNA_hydro"/>
</dbReference>
<gene>
    <name evidence="8" type="primary">pth</name>
    <name evidence="11" type="ORF">A2311_01950</name>
</gene>
<dbReference type="CDD" id="cd00462">
    <property type="entry name" value="PTH"/>
    <property type="match status" value="1"/>
</dbReference>
<dbReference type="HAMAP" id="MF_00083">
    <property type="entry name" value="Pept_tRNA_hydro_bact"/>
    <property type="match status" value="1"/>
</dbReference>
<dbReference type="InterPro" id="IPR018171">
    <property type="entry name" value="Pept_tRNA_hydro_CS"/>
</dbReference>
<keyword evidence="4 8" id="KW-0694">RNA-binding</keyword>
<comment type="similarity">
    <text evidence="5 8 10">Belongs to the PTH family.</text>
</comment>
<dbReference type="SUPFAM" id="SSF53178">
    <property type="entry name" value="Peptidyl-tRNA hydrolase-like"/>
    <property type="match status" value="1"/>
</dbReference>
<dbReference type="PROSITE" id="PS01195">
    <property type="entry name" value="PEPT_TRNA_HYDROL_1"/>
    <property type="match status" value="1"/>
</dbReference>
<reference evidence="11 12" key="1">
    <citation type="journal article" date="2016" name="Nat. Commun.">
        <title>Thousands of microbial genomes shed light on interconnected biogeochemical processes in an aquifer system.</title>
        <authorList>
            <person name="Anantharaman K."/>
            <person name="Brown C.T."/>
            <person name="Hug L.A."/>
            <person name="Sharon I."/>
            <person name="Castelle C.J."/>
            <person name="Probst A.J."/>
            <person name="Thomas B.C."/>
            <person name="Singh A."/>
            <person name="Wilkins M.J."/>
            <person name="Karaoz U."/>
            <person name="Brodie E.L."/>
            <person name="Williams K.H."/>
            <person name="Hubbard S.S."/>
            <person name="Banfield J.F."/>
        </authorList>
    </citation>
    <scope>NUCLEOTIDE SEQUENCE [LARGE SCALE GENOMIC DNA]</scope>
</reference>
<feature type="binding site" evidence="8">
    <location>
        <position position="64"/>
    </location>
    <ligand>
        <name>tRNA</name>
        <dbReference type="ChEBI" id="CHEBI:17843"/>
    </ligand>
</feature>
<keyword evidence="2 8" id="KW-0820">tRNA-binding</keyword>
<dbReference type="Pfam" id="PF01195">
    <property type="entry name" value="Pept_tRNA_hydro"/>
    <property type="match status" value="1"/>
</dbReference>
<comment type="function">
    <text evidence="8">Catalyzes the release of premature peptidyl moieties from peptidyl-tRNA molecules trapped in stalled 50S ribosomal subunits, and thus maintains levels of free tRNAs and 50S ribosomes.</text>
</comment>
<feature type="active site" description="Proton acceptor" evidence="8">
    <location>
        <position position="19"/>
    </location>
</feature>
<dbReference type="Proteomes" id="UP000178951">
    <property type="component" value="Unassembled WGS sequence"/>
</dbReference>
<protein>
    <recommendedName>
        <fullName evidence="7 8">Peptidyl-tRNA hydrolase</fullName>
        <shortName evidence="8">Pth</shortName>
        <ecNumber evidence="1 8">3.1.1.29</ecNumber>
    </recommendedName>
</protein>
<evidence type="ECO:0000256" key="7">
    <source>
        <dbReference type="ARBA" id="ARBA00050038"/>
    </source>
</evidence>
<keyword evidence="8" id="KW-0963">Cytoplasm</keyword>
<keyword evidence="3 8" id="KW-0378">Hydrolase</keyword>
<evidence type="ECO:0000256" key="5">
    <source>
        <dbReference type="ARBA" id="ARBA00038063"/>
    </source>
</evidence>
<dbReference type="FunFam" id="3.40.50.1470:FF:000001">
    <property type="entry name" value="Peptidyl-tRNA hydrolase"/>
    <property type="match status" value="1"/>
</dbReference>
<comment type="catalytic activity">
    <reaction evidence="6 8 9">
        <text>an N-acyl-L-alpha-aminoacyl-tRNA + H2O = an N-acyl-L-amino acid + a tRNA + H(+)</text>
        <dbReference type="Rhea" id="RHEA:54448"/>
        <dbReference type="Rhea" id="RHEA-COMP:10123"/>
        <dbReference type="Rhea" id="RHEA-COMP:13883"/>
        <dbReference type="ChEBI" id="CHEBI:15377"/>
        <dbReference type="ChEBI" id="CHEBI:15378"/>
        <dbReference type="ChEBI" id="CHEBI:59874"/>
        <dbReference type="ChEBI" id="CHEBI:78442"/>
        <dbReference type="ChEBI" id="CHEBI:138191"/>
        <dbReference type="EC" id="3.1.1.29"/>
    </reaction>
</comment>
<dbReference type="EC" id="3.1.1.29" evidence="1 8"/>
<evidence type="ECO:0000256" key="3">
    <source>
        <dbReference type="ARBA" id="ARBA00022801"/>
    </source>
</evidence>
<proteinExistence type="inferred from homology"/>
<dbReference type="GO" id="GO:0000049">
    <property type="term" value="F:tRNA binding"/>
    <property type="evidence" value="ECO:0007669"/>
    <property type="project" value="UniProtKB-UniRule"/>
</dbReference>
<evidence type="ECO:0000256" key="9">
    <source>
        <dbReference type="RuleBase" id="RU000673"/>
    </source>
</evidence>
<name>A0A1F4TMB2_UNCSA</name>
<comment type="caution">
    <text evidence="11">The sequence shown here is derived from an EMBL/GenBank/DDBJ whole genome shotgun (WGS) entry which is preliminary data.</text>
</comment>
<accession>A0A1F4TMB2</accession>
<evidence type="ECO:0000256" key="4">
    <source>
        <dbReference type="ARBA" id="ARBA00022884"/>
    </source>
</evidence>
<dbReference type="AlphaFoldDB" id="A0A1F4TMB2"/>
<dbReference type="GO" id="GO:0005737">
    <property type="term" value="C:cytoplasm"/>
    <property type="evidence" value="ECO:0007669"/>
    <property type="project" value="UniProtKB-SubCell"/>
</dbReference>
<feature type="site" description="Discriminates between blocked and unblocked aminoacyl-tRNA" evidence="8">
    <location>
        <position position="9"/>
    </location>
</feature>
<dbReference type="EMBL" id="MEUF01000056">
    <property type="protein sequence ID" value="OGC33709.1"/>
    <property type="molecule type" value="Genomic_DNA"/>
</dbReference>
<dbReference type="GO" id="GO:0072344">
    <property type="term" value="P:rescue of stalled ribosome"/>
    <property type="evidence" value="ECO:0007669"/>
    <property type="project" value="UniProtKB-UniRule"/>
</dbReference>
<evidence type="ECO:0000256" key="2">
    <source>
        <dbReference type="ARBA" id="ARBA00022555"/>
    </source>
</evidence>
<comment type="subunit">
    <text evidence="8">Monomer.</text>
</comment>
<dbReference type="PANTHER" id="PTHR17224">
    <property type="entry name" value="PEPTIDYL-TRNA HYDROLASE"/>
    <property type="match status" value="1"/>
</dbReference>
<feature type="site" description="Stabilizes the basic form of H active site to accept a proton" evidence="8">
    <location>
        <position position="91"/>
    </location>
</feature>
<evidence type="ECO:0000313" key="12">
    <source>
        <dbReference type="Proteomes" id="UP000178951"/>
    </source>
</evidence>
<organism evidence="11 12">
    <name type="scientific">candidate division WOR-1 bacterium RIFOXYB2_FULL_48_7</name>
    <dbReference type="NCBI Taxonomy" id="1802583"/>
    <lineage>
        <taxon>Bacteria</taxon>
        <taxon>Bacillati</taxon>
        <taxon>Saganbacteria</taxon>
    </lineage>
</organism>